<dbReference type="Pfam" id="PF15092">
    <property type="entry name" value="UPF0728"/>
    <property type="match status" value="1"/>
</dbReference>
<name>A0A7E5X0Y5_TRINI</name>
<sequence>MSFLYVRVYHGPDNAFLKNHKPQKYYGFRDTLQKMGFRVDLVPIDILNYVVMEICNHEVFRCSTKNMRFNTEFHRDPVCQRAISAVLDASRKFERARRYLWFWTLLETQQLRTNKFGPQDAWLEKIDIDYEYTSETKCCDPRYIHKKNRKDF</sequence>
<evidence type="ECO:0000313" key="3">
    <source>
        <dbReference type="RefSeq" id="XP_026746081.1"/>
    </source>
</evidence>
<organism evidence="2 3">
    <name type="scientific">Trichoplusia ni</name>
    <name type="common">Cabbage looper</name>
    <dbReference type="NCBI Taxonomy" id="7111"/>
    <lineage>
        <taxon>Eukaryota</taxon>
        <taxon>Metazoa</taxon>
        <taxon>Ecdysozoa</taxon>
        <taxon>Arthropoda</taxon>
        <taxon>Hexapoda</taxon>
        <taxon>Insecta</taxon>
        <taxon>Pterygota</taxon>
        <taxon>Neoptera</taxon>
        <taxon>Endopterygota</taxon>
        <taxon>Lepidoptera</taxon>
        <taxon>Glossata</taxon>
        <taxon>Ditrysia</taxon>
        <taxon>Noctuoidea</taxon>
        <taxon>Noctuidae</taxon>
        <taxon>Plusiinae</taxon>
        <taxon>Trichoplusia</taxon>
    </lineage>
</organism>
<protein>
    <submittedName>
        <fullName evidence="3">Uncharacterized protein LOC113507422</fullName>
    </submittedName>
</protein>
<dbReference type="KEGG" id="tnl:113507422"/>
<dbReference type="Proteomes" id="UP000322000">
    <property type="component" value="Unplaced"/>
</dbReference>
<evidence type="ECO:0000313" key="2">
    <source>
        <dbReference type="Proteomes" id="UP000322000"/>
    </source>
</evidence>
<dbReference type="OrthoDB" id="10003460at2759"/>
<keyword evidence="2" id="KW-1185">Reference proteome</keyword>
<gene>
    <name evidence="3" type="primary">LOC113507422</name>
</gene>
<evidence type="ECO:0000256" key="1">
    <source>
        <dbReference type="ARBA" id="ARBA00009973"/>
    </source>
</evidence>
<accession>A0A7E5X0Y5</accession>
<comment type="similarity">
    <text evidence="1">Belongs to the UPF0728 family.</text>
</comment>
<dbReference type="AlphaFoldDB" id="A0A7E5X0Y5"/>
<dbReference type="GeneID" id="113507422"/>
<proteinExistence type="inferred from homology"/>
<dbReference type="InterPro" id="IPR027885">
    <property type="entry name" value="UPF0728"/>
</dbReference>
<reference evidence="3" key="1">
    <citation type="submission" date="2025-08" db="UniProtKB">
        <authorList>
            <consortium name="RefSeq"/>
        </authorList>
    </citation>
    <scope>IDENTIFICATION</scope>
</reference>
<dbReference type="InParanoid" id="A0A7E5X0Y5"/>
<dbReference type="RefSeq" id="XP_026746081.1">
    <property type="nucleotide sequence ID" value="XM_026890280.1"/>
</dbReference>